<sequence length="361" mass="41019">MGKKKSKSSRKGKKEWRANISSQDMDDFIEKSTKDALSGGSLSHLPNDSLFFLDTSKDLSVKRKIEKHREKVLRCDSLLQRNPFVRAVPSSSLKKSKTKKHKKLPHPKDASEDAPVSDHSGLVDLWENEGECDKKTTKISKPSVIPAVEVEPPGCSFNPSFEAHQDSLAQAVAEEMHKVYQNELGPQTVPLMVPGKPIDEEDMYFLEADNGTDDDVNEENQEDDTAYEKRPKKEKRVNRVELNRRARLKGQQRKEAEAKKKEEVSKEIDCLPNIIQEIAKEDEEKSRKQIRRVVVKNEKLKARPPRLGKHKFEPASTQVLLSEEITGSLRKLKGCCTLATDRFKSLEKRGLIAPMAKSRRK</sequence>
<dbReference type="GO" id="GO:0008097">
    <property type="term" value="F:5S rRNA binding"/>
    <property type="evidence" value="ECO:0007669"/>
    <property type="project" value="TreeGrafter"/>
</dbReference>
<evidence type="ECO:0000256" key="4">
    <source>
        <dbReference type="ARBA" id="ARBA00018339"/>
    </source>
</evidence>
<dbReference type="GO" id="GO:0006364">
    <property type="term" value="P:rRNA processing"/>
    <property type="evidence" value="ECO:0007669"/>
    <property type="project" value="TreeGrafter"/>
</dbReference>
<evidence type="ECO:0000256" key="3">
    <source>
        <dbReference type="ARBA" id="ARBA00008838"/>
    </source>
</evidence>
<evidence type="ECO:0000256" key="5">
    <source>
        <dbReference type="ARBA" id="ARBA00022517"/>
    </source>
</evidence>
<proteinExistence type="inferred from homology"/>
<keyword evidence="6" id="KW-0539">Nucleus</keyword>
<organism evidence="8">
    <name type="scientific">Rhizophora mucronata</name>
    <name type="common">Asiatic mangrove</name>
    <dbReference type="NCBI Taxonomy" id="61149"/>
    <lineage>
        <taxon>Eukaryota</taxon>
        <taxon>Viridiplantae</taxon>
        <taxon>Streptophyta</taxon>
        <taxon>Embryophyta</taxon>
        <taxon>Tracheophyta</taxon>
        <taxon>Spermatophyta</taxon>
        <taxon>Magnoliopsida</taxon>
        <taxon>eudicotyledons</taxon>
        <taxon>Gunneridae</taxon>
        <taxon>Pentapetalae</taxon>
        <taxon>rosids</taxon>
        <taxon>fabids</taxon>
        <taxon>Malpighiales</taxon>
        <taxon>Rhizophoraceae</taxon>
        <taxon>Rhizophora</taxon>
    </lineage>
</organism>
<evidence type="ECO:0000256" key="1">
    <source>
        <dbReference type="ARBA" id="ARBA00004604"/>
    </source>
</evidence>
<feature type="compositionally biased region" description="Basic and acidic residues" evidence="7">
    <location>
        <begin position="226"/>
        <end position="237"/>
    </location>
</feature>
<feature type="compositionally biased region" description="Basic residues" evidence="7">
    <location>
        <begin position="94"/>
        <end position="105"/>
    </location>
</feature>
<evidence type="ECO:0000313" key="8">
    <source>
        <dbReference type="EMBL" id="MBX11402.1"/>
    </source>
</evidence>
<dbReference type="GO" id="GO:0005654">
    <property type="term" value="C:nucleoplasm"/>
    <property type="evidence" value="ECO:0007669"/>
    <property type="project" value="UniProtKB-SubCell"/>
</dbReference>
<feature type="region of interest" description="Disordered" evidence="7">
    <location>
        <begin position="208"/>
        <end position="237"/>
    </location>
</feature>
<reference evidence="8" key="1">
    <citation type="submission" date="2018-02" db="EMBL/GenBank/DDBJ databases">
        <title>Rhizophora mucronata_Transcriptome.</title>
        <authorList>
            <person name="Meera S.P."/>
            <person name="Sreeshan A."/>
            <person name="Augustine A."/>
        </authorList>
    </citation>
    <scope>NUCLEOTIDE SEQUENCE</scope>
    <source>
        <tissue evidence="8">Leaf</tissue>
    </source>
</reference>
<keyword evidence="5" id="KW-0690">Ribosome biogenesis</keyword>
<dbReference type="PANTHER" id="PTHR14211">
    <property type="entry name" value="GLIOMA SUPPRESSOR CANDIDATE REGION GENE 2"/>
    <property type="match status" value="1"/>
</dbReference>
<dbReference type="PANTHER" id="PTHR14211:SF7">
    <property type="entry name" value="RIBOSOME BIOGENESIS PROTEIN NOP53"/>
    <property type="match status" value="1"/>
</dbReference>
<comment type="similarity">
    <text evidence="3">Belongs to the NOP53 family.</text>
</comment>
<evidence type="ECO:0000256" key="2">
    <source>
        <dbReference type="ARBA" id="ARBA00004642"/>
    </source>
</evidence>
<protein>
    <recommendedName>
        <fullName evidence="4">Ribosome biogenesis protein NOP53</fullName>
    </recommendedName>
</protein>
<feature type="region of interest" description="Disordered" evidence="7">
    <location>
        <begin position="1"/>
        <end position="22"/>
    </location>
</feature>
<dbReference type="AlphaFoldDB" id="A0A2P2L0A0"/>
<dbReference type="GO" id="GO:0005730">
    <property type="term" value="C:nucleolus"/>
    <property type="evidence" value="ECO:0007669"/>
    <property type="project" value="UniProtKB-SubCell"/>
</dbReference>
<dbReference type="GO" id="GO:0000027">
    <property type="term" value="P:ribosomal large subunit assembly"/>
    <property type="evidence" value="ECO:0007669"/>
    <property type="project" value="TreeGrafter"/>
</dbReference>
<evidence type="ECO:0000256" key="6">
    <source>
        <dbReference type="ARBA" id="ARBA00023242"/>
    </source>
</evidence>
<evidence type="ECO:0000256" key="7">
    <source>
        <dbReference type="SAM" id="MobiDB-lite"/>
    </source>
</evidence>
<name>A0A2P2L0A0_RHIMU</name>
<dbReference type="EMBL" id="GGEC01030918">
    <property type="protein sequence ID" value="MBX11402.1"/>
    <property type="molecule type" value="Transcribed_RNA"/>
</dbReference>
<accession>A0A2P2L0A0</accession>
<comment type="subcellular location">
    <subcellularLocation>
        <location evidence="1">Nucleus</location>
        <location evidence="1">Nucleolus</location>
    </subcellularLocation>
    <subcellularLocation>
        <location evidence="2">Nucleus</location>
        <location evidence="2">Nucleoplasm</location>
    </subcellularLocation>
</comment>
<dbReference type="Pfam" id="PF07767">
    <property type="entry name" value="Nop53"/>
    <property type="match status" value="1"/>
</dbReference>
<dbReference type="InterPro" id="IPR011687">
    <property type="entry name" value="Nop53/GLTSCR2"/>
</dbReference>
<feature type="compositionally biased region" description="Basic residues" evidence="7">
    <location>
        <begin position="1"/>
        <end position="14"/>
    </location>
</feature>
<feature type="compositionally biased region" description="Acidic residues" evidence="7">
    <location>
        <begin position="208"/>
        <end position="225"/>
    </location>
</feature>
<dbReference type="PIRSF" id="PIRSF017302">
    <property type="entry name" value="Gltscr2"/>
    <property type="match status" value="1"/>
</dbReference>
<feature type="region of interest" description="Disordered" evidence="7">
    <location>
        <begin position="86"/>
        <end position="118"/>
    </location>
</feature>